<evidence type="ECO:0000313" key="4">
    <source>
        <dbReference type="EMBL" id="CAH1252314.1"/>
    </source>
</evidence>
<dbReference type="SUPFAM" id="SSF56436">
    <property type="entry name" value="C-type lectin-like"/>
    <property type="match status" value="1"/>
</dbReference>
<proteinExistence type="predicted"/>
<feature type="chain" id="PRO_5035468026" evidence="2">
    <location>
        <begin position="22"/>
        <end position="227"/>
    </location>
</feature>
<dbReference type="Gene3D" id="3.10.100.10">
    <property type="entry name" value="Mannose-Binding Protein A, subunit A"/>
    <property type="match status" value="1"/>
</dbReference>
<dbReference type="Pfam" id="PF00059">
    <property type="entry name" value="Lectin_C"/>
    <property type="match status" value="1"/>
</dbReference>
<sequence>MSPFLLPRFSLLFVFLVVSRGLDINNTCCSTVTYMFDGLCKIDVGISPTSEDNPRPTSAQNDIWERDAIMKYKPQVLPKLTCRAGYSLHKDMCYKAFTTPRSWEGAYGRCLSHECGQLAEPRTQNIDEFLISLKNAADPKNKFWFGLRRNRDVSLREQFHWATNPVDIVRVNASYTNWAPGRPDDELGYEDCVFYVAKDLSYSDTWNNAPCFTGLPYLCSTKPLEIQ</sequence>
<evidence type="ECO:0000259" key="3">
    <source>
        <dbReference type="PROSITE" id="PS50041"/>
    </source>
</evidence>
<dbReference type="InterPro" id="IPR018378">
    <property type="entry name" value="C-type_lectin_CS"/>
</dbReference>
<keyword evidence="5" id="KW-1185">Reference proteome</keyword>
<dbReference type="PANTHER" id="PTHR22801">
    <property type="entry name" value="LITHOSTATHINE"/>
    <property type="match status" value="1"/>
</dbReference>
<accession>A0A8J9ZEP4</accession>
<evidence type="ECO:0000256" key="2">
    <source>
        <dbReference type="SAM" id="SignalP"/>
    </source>
</evidence>
<dbReference type="InterPro" id="IPR001304">
    <property type="entry name" value="C-type_lectin-like"/>
</dbReference>
<dbReference type="SMART" id="SM00034">
    <property type="entry name" value="CLECT"/>
    <property type="match status" value="1"/>
</dbReference>
<evidence type="ECO:0000256" key="1">
    <source>
        <dbReference type="ARBA" id="ARBA00023157"/>
    </source>
</evidence>
<reference evidence="4" key="1">
    <citation type="submission" date="2022-01" db="EMBL/GenBank/DDBJ databases">
        <authorList>
            <person name="Braso-Vives M."/>
        </authorList>
    </citation>
    <scope>NUCLEOTIDE SEQUENCE</scope>
</reference>
<dbReference type="Proteomes" id="UP000838412">
    <property type="component" value="Chromosome 19"/>
</dbReference>
<dbReference type="PANTHER" id="PTHR22801:SF63">
    <property type="entry name" value="C-TYPE LECTIN DOMAIN-CONTAINING PROTEIN"/>
    <property type="match status" value="1"/>
</dbReference>
<dbReference type="InterPro" id="IPR016186">
    <property type="entry name" value="C-type_lectin-like/link_sf"/>
</dbReference>
<feature type="domain" description="C-type lectin" evidence="3">
    <location>
        <begin position="89"/>
        <end position="220"/>
    </location>
</feature>
<keyword evidence="1" id="KW-1015">Disulfide bond</keyword>
<dbReference type="OrthoDB" id="10047605at2759"/>
<name>A0A8J9ZEP4_BRALA</name>
<organism evidence="4 5">
    <name type="scientific">Branchiostoma lanceolatum</name>
    <name type="common">Common lancelet</name>
    <name type="synonym">Amphioxus lanceolatum</name>
    <dbReference type="NCBI Taxonomy" id="7740"/>
    <lineage>
        <taxon>Eukaryota</taxon>
        <taxon>Metazoa</taxon>
        <taxon>Chordata</taxon>
        <taxon>Cephalochordata</taxon>
        <taxon>Leptocardii</taxon>
        <taxon>Amphioxiformes</taxon>
        <taxon>Branchiostomatidae</taxon>
        <taxon>Branchiostoma</taxon>
    </lineage>
</organism>
<dbReference type="AlphaFoldDB" id="A0A8J9ZEP4"/>
<evidence type="ECO:0000313" key="5">
    <source>
        <dbReference type="Proteomes" id="UP000838412"/>
    </source>
</evidence>
<dbReference type="EMBL" id="OV696704">
    <property type="protein sequence ID" value="CAH1252314.1"/>
    <property type="molecule type" value="Genomic_DNA"/>
</dbReference>
<dbReference type="InterPro" id="IPR016187">
    <property type="entry name" value="CTDL_fold"/>
</dbReference>
<gene>
    <name evidence="4" type="primary">NCAN</name>
    <name evidence="4" type="ORF">BLAG_LOCUS12405</name>
</gene>
<protein>
    <submittedName>
        <fullName evidence="4">NCAN protein</fullName>
    </submittedName>
</protein>
<dbReference type="CDD" id="cd00037">
    <property type="entry name" value="CLECT"/>
    <property type="match status" value="1"/>
</dbReference>
<dbReference type="InterPro" id="IPR050801">
    <property type="entry name" value="Ca-Dep_Lectins_ImmuneDev"/>
</dbReference>
<dbReference type="PROSITE" id="PS50041">
    <property type="entry name" value="C_TYPE_LECTIN_2"/>
    <property type="match status" value="1"/>
</dbReference>
<feature type="signal peptide" evidence="2">
    <location>
        <begin position="1"/>
        <end position="21"/>
    </location>
</feature>
<keyword evidence="2" id="KW-0732">Signal</keyword>
<dbReference type="PROSITE" id="PS00615">
    <property type="entry name" value="C_TYPE_LECTIN_1"/>
    <property type="match status" value="1"/>
</dbReference>